<keyword evidence="11" id="KW-1185">Reference proteome</keyword>
<dbReference type="PANTHER" id="PTHR11390:SF21">
    <property type="entry name" value="DNA TOPOISOMERASE 3-ALPHA"/>
    <property type="match status" value="1"/>
</dbReference>
<dbReference type="GO" id="GO:0006281">
    <property type="term" value="P:DNA repair"/>
    <property type="evidence" value="ECO:0007669"/>
    <property type="project" value="TreeGrafter"/>
</dbReference>
<dbReference type="InterPro" id="IPR013824">
    <property type="entry name" value="Topo_IA_cen_sub1"/>
</dbReference>
<comment type="function">
    <text evidence="7">Introduces a single-strand break via transesterification at a target site in duplex DNA. Releases the supercoiling and torsional tension of DNA introduced during the DNA replication and transcription by transiently cleaving and rejoining one strand of the DNA duplex. The scissile phosphodiester is attacked by the catalytic tyrosine of the enzyme, resulting in the formation of a DNA-(5'-phosphotyrosyl)-enzyme intermediate and the expulsion of a 3'-OH DNA strand.</text>
</comment>
<dbReference type="SMART" id="SM00437">
    <property type="entry name" value="TOP1Ac"/>
    <property type="match status" value="1"/>
</dbReference>
<dbReference type="PROSITE" id="PS50880">
    <property type="entry name" value="TOPRIM"/>
    <property type="match status" value="1"/>
</dbReference>
<dbReference type="InterPro" id="IPR013825">
    <property type="entry name" value="Topo_IA_cen_sub2"/>
</dbReference>
<keyword evidence="5 7" id="KW-0238">DNA-binding</keyword>
<dbReference type="SUPFAM" id="SSF56712">
    <property type="entry name" value="Prokaryotic type I DNA topoisomerase"/>
    <property type="match status" value="1"/>
</dbReference>
<evidence type="ECO:0000256" key="3">
    <source>
        <dbReference type="ARBA" id="ARBA00012891"/>
    </source>
</evidence>
<sequence length="534" mass="60250">MKKVAENLAHQANEADVLVIWTDCDLEGEHIAWQIKNICLNFNPRMKVYRANFFEVTEVEARSALTNLRSLNKNMIEAVNCRYELDLRLSIAFTCLQTKALRKHDPTLFGTGNEDFITFGSCQFPTLGLVVGRVKAIQQFVPKSFWEIKVHHVKDGVKTEFVSDKKRKLDATKAQVLFDAAKQVENASVESATTQITEFLKLAAQQLDIIPSTALGVATRLYDRGLISFPRTAANRFPDSKSDIFLRELVEKFTEDPDSEVGRYAKKILEQPGGPAANDGDKSIGPERPIYPVRYATRGQFLKKDDLGWSVFQLIVRHTLASLSSDARGEETKVTIRLGGESFTATSLQIEEPGYLEICPYDKPIEKSVGKYDHGETITDHQIRMFEPKTEPPPLLTEAALIDQMDENGIGTVYGNHIRSQENSRHSKAIQRRKYVILDENKCLVPTHLGITLIEWYNAIGLPLANPGMRAHLKKEIMKIAAGTKTKDQVLKEQLAAYRRWLGIAEQNTDRLIAIFERNYKASADPCYSYQKAV</sequence>
<dbReference type="PRINTS" id="PR00417">
    <property type="entry name" value="PRTPISMRASEI"/>
</dbReference>
<dbReference type="CDD" id="cd00186">
    <property type="entry name" value="TOP1Ac"/>
    <property type="match status" value="1"/>
</dbReference>
<evidence type="ECO:0000256" key="7">
    <source>
        <dbReference type="RuleBase" id="RU362092"/>
    </source>
</evidence>
<dbReference type="InterPro" id="IPR000380">
    <property type="entry name" value="Topo_IA"/>
</dbReference>
<name>A0AA36CYK4_9BILA</name>
<dbReference type="InterPro" id="IPR003601">
    <property type="entry name" value="Topo_IA_2"/>
</dbReference>
<evidence type="ECO:0000313" key="10">
    <source>
        <dbReference type="EMBL" id="CAJ0577360.1"/>
    </source>
</evidence>
<reference evidence="10" key="1">
    <citation type="submission" date="2023-06" db="EMBL/GenBank/DDBJ databases">
        <authorList>
            <person name="Delattre M."/>
        </authorList>
    </citation>
    <scope>NUCLEOTIDE SEQUENCE</scope>
    <source>
        <strain evidence="10">AF72</strain>
    </source>
</reference>
<evidence type="ECO:0000256" key="1">
    <source>
        <dbReference type="ARBA" id="ARBA00000213"/>
    </source>
</evidence>
<dbReference type="GO" id="GO:0003917">
    <property type="term" value="F:DNA topoisomerase type I (single strand cut, ATP-independent) activity"/>
    <property type="evidence" value="ECO:0007669"/>
    <property type="project" value="UniProtKB-EC"/>
</dbReference>
<evidence type="ECO:0000256" key="2">
    <source>
        <dbReference type="ARBA" id="ARBA00009446"/>
    </source>
</evidence>
<comment type="similarity">
    <text evidence="2 7">Belongs to the type IA topoisomerase family.</text>
</comment>
<gene>
    <name evidence="10" type="ORF">MSPICULIGERA_LOCUS15633</name>
</gene>
<evidence type="ECO:0000313" key="11">
    <source>
        <dbReference type="Proteomes" id="UP001177023"/>
    </source>
</evidence>
<evidence type="ECO:0000256" key="6">
    <source>
        <dbReference type="ARBA" id="ARBA00023235"/>
    </source>
</evidence>
<dbReference type="Gene3D" id="2.70.20.10">
    <property type="entry name" value="Topoisomerase I, domain 3"/>
    <property type="match status" value="1"/>
</dbReference>
<accession>A0AA36CYK4</accession>
<organism evidence="10 11">
    <name type="scientific">Mesorhabditis spiculigera</name>
    <dbReference type="NCBI Taxonomy" id="96644"/>
    <lineage>
        <taxon>Eukaryota</taxon>
        <taxon>Metazoa</taxon>
        <taxon>Ecdysozoa</taxon>
        <taxon>Nematoda</taxon>
        <taxon>Chromadorea</taxon>
        <taxon>Rhabditida</taxon>
        <taxon>Rhabditina</taxon>
        <taxon>Rhabditomorpha</taxon>
        <taxon>Rhabditoidea</taxon>
        <taxon>Rhabditidae</taxon>
        <taxon>Mesorhabditinae</taxon>
        <taxon>Mesorhabditis</taxon>
    </lineage>
</organism>
<feature type="domain" description="Toprim" evidence="8">
    <location>
        <begin position="1"/>
        <end position="54"/>
    </location>
</feature>
<dbReference type="InterPro" id="IPR013497">
    <property type="entry name" value="Topo_IA_cen"/>
</dbReference>
<proteinExistence type="inferred from homology"/>
<dbReference type="Gene3D" id="1.10.460.10">
    <property type="entry name" value="Topoisomerase I, domain 2"/>
    <property type="match status" value="1"/>
</dbReference>
<dbReference type="PROSITE" id="PS52039">
    <property type="entry name" value="TOPO_IA_2"/>
    <property type="match status" value="1"/>
</dbReference>
<dbReference type="SMART" id="SM00436">
    <property type="entry name" value="TOP1Bc"/>
    <property type="match status" value="1"/>
</dbReference>
<keyword evidence="4 7" id="KW-0799">Topoisomerase</keyword>
<dbReference type="Proteomes" id="UP001177023">
    <property type="component" value="Unassembled WGS sequence"/>
</dbReference>
<comment type="caution">
    <text evidence="10">The sequence shown here is derived from an EMBL/GenBank/DDBJ whole genome shotgun (WGS) entry which is preliminary data.</text>
</comment>
<evidence type="ECO:0000256" key="5">
    <source>
        <dbReference type="ARBA" id="ARBA00023125"/>
    </source>
</evidence>
<dbReference type="GO" id="GO:0005634">
    <property type="term" value="C:nucleus"/>
    <property type="evidence" value="ECO:0007669"/>
    <property type="project" value="TreeGrafter"/>
</dbReference>
<protein>
    <recommendedName>
        <fullName evidence="3 7">DNA topoisomerase</fullName>
        <ecNumber evidence="3 7">5.6.2.1</ecNumber>
    </recommendedName>
</protein>
<dbReference type="Gene3D" id="1.10.290.10">
    <property type="entry name" value="Topoisomerase I, domain 4"/>
    <property type="match status" value="1"/>
</dbReference>
<feature type="non-terminal residue" evidence="10">
    <location>
        <position position="1"/>
    </location>
</feature>
<keyword evidence="6 7" id="KW-0413">Isomerase</keyword>
<dbReference type="InterPro" id="IPR006171">
    <property type="entry name" value="TOPRIM_dom"/>
</dbReference>
<dbReference type="EC" id="5.6.2.1" evidence="3 7"/>
<dbReference type="Gene3D" id="3.40.50.140">
    <property type="match status" value="1"/>
</dbReference>
<evidence type="ECO:0000256" key="4">
    <source>
        <dbReference type="ARBA" id="ARBA00023029"/>
    </source>
</evidence>
<dbReference type="InterPro" id="IPR013826">
    <property type="entry name" value="Topo_IA_cen_sub3"/>
</dbReference>
<evidence type="ECO:0000259" key="8">
    <source>
        <dbReference type="PROSITE" id="PS50880"/>
    </source>
</evidence>
<dbReference type="InterPro" id="IPR023405">
    <property type="entry name" value="Topo_IA_core_domain"/>
</dbReference>
<dbReference type="Pfam" id="PF01751">
    <property type="entry name" value="Toprim"/>
    <property type="match status" value="1"/>
</dbReference>
<dbReference type="AlphaFoldDB" id="A0AA36CYK4"/>
<comment type="catalytic activity">
    <reaction evidence="1 7">
        <text>ATP-independent breakage of single-stranded DNA, followed by passage and rejoining.</text>
        <dbReference type="EC" id="5.6.2.1"/>
    </reaction>
</comment>
<dbReference type="PANTHER" id="PTHR11390">
    <property type="entry name" value="PROKARYOTIC DNA TOPOISOMERASE"/>
    <property type="match status" value="1"/>
</dbReference>
<dbReference type="GO" id="GO:0031422">
    <property type="term" value="C:RecQ family helicase-topoisomerase III complex"/>
    <property type="evidence" value="ECO:0007669"/>
    <property type="project" value="TreeGrafter"/>
</dbReference>
<dbReference type="GO" id="GO:0006265">
    <property type="term" value="P:DNA topological change"/>
    <property type="evidence" value="ECO:0007669"/>
    <property type="project" value="InterPro"/>
</dbReference>
<dbReference type="Pfam" id="PF01131">
    <property type="entry name" value="Topoisom_bac"/>
    <property type="match status" value="1"/>
</dbReference>
<dbReference type="EMBL" id="CATQJA010002650">
    <property type="protein sequence ID" value="CAJ0577360.1"/>
    <property type="molecule type" value="Genomic_DNA"/>
</dbReference>
<feature type="domain" description="Topo IA-type catalytic" evidence="9">
    <location>
        <begin position="72"/>
        <end position="502"/>
    </location>
</feature>
<dbReference type="GO" id="GO:0006310">
    <property type="term" value="P:DNA recombination"/>
    <property type="evidence" value="ECO:0007669"/>
    <property type="project" value="TreeGrafter"/>
</dbReference>
<dbReference type="GO" id="GO:0003677">
    <property type="term" value="F:DNA binding"/>
    <property type="evidence" value="ECO:0007669"/>
    <property type="project" value="UniProtKB-KW"/>
</dbReference>
<evidence type="ECO:0000259" key="9">
    <source>
        <dbReference type="PROSITE" id="PS52039"/>
    </source>
</evidence>
<dbReference type="InterPro" id="IPR003602">
    <property type="entry name" value="Topo_IA_DNA-bd_dom"/>
</dbReference>